<keyword evidence="1" id="KW-0732">Signal</keyword>
<feature type="signal peptide" evidence="1">
    <location>
        <begin position="1"/>
        <end position="20"/>
    </location>
</feature>
<name>A0A417YB05_9BACI</name>
<accession>A0A417YB05</accession>
<gene>
    <name evidence="2" type="ORF">D1B32_20970</name>
</gene>
<protein>
    <submittedName>
        <fullName evidence="2">Extracellular solute-binding protein</fullName>
    </submittedName>
</protein>
<proteinExistence type="predicted"/>
<dbReference type="PANTHER" id="PTHR43649:SF12">
    <property type="entry name" value="DIACETYLCHITOBIOSE BINDING PROTEIN DASA"/>
    <property type="match status" value="1"/>
</dbReference>
<dbReference type="Proteomes" id="UP000285456">
    <property type="component" value="Unassembled WGS sequence"/>
</dbReference>
<dbReference type="Pfam" id="PF01547">
    <property type="entry name" value="SBP_bac_1"/>
    <property type="match status" value="1"/>
</dbReference>
<dbReference type="AlphaFoldDB" id="A0A417YB05"/>
<feature type="chain" id="PRO_5038750822" evidence="1">
    <location>
        <begin position="21"/>
        <end position="543"/>
    </location>
</feature>
<evidence type="ECO:0000313" key="2">
    <source>
        <dbReference type="EMBL" id="RHW29684.1"/>
    </source>
</evidence>
<keyword evidence="3" id="KW-1185">Reference proteome</keyword>
<comment type="caution">
    <text evidence="2">The sequence shown here is derived from an EMBL/GenBank/DDBJ whole genome shotgun (WGS) entry which is preliminary data.</text>
</comment>
<organism evidence="2 3">
    <name type="scientific">Oceanobacillus profundus</name>
    <dbReference type="NCBI Taxonomy" id="372463"/>
    <lineage>
        <taxon>Bacteria</taxon>
        <taxon>Bacillati</taxon>
        <taxon>Bacillota</taxon>
        <taxon>Bacilli</taxon>
        <taxon>Bacillales</taxon>
        <taxon>Bacillaceae</taxon>
        <taxon>Oceanobacillus</taxon>
    </lineage>
</organism>
<dbReference type="SUPFAM" id="SSF53850">
    <property type="entry name" value="Periplasmic binding protein-like II"/>
    <property type="match status" value="1"/>
</dbReference>
<dbReference type="RefSeq" id="WP_118890357.1">
    <property type="nucleotide sequence ID" value="NZ_JAUOPF010000006.1"/>
</dbReference>
<sequence length="543" mass="61035">MFKKSFALIGITIISMLLIAGCMQKQETETEDGNPIITTVRTLDDGTVFKDGEDVNNNVVTQWAEDELGIKFNTLWTRPNDEQYNQQLRLAMSANEPLPDVFQVTDAQMISDLIESGRVMSIDDAIEEHASPRLKELFEQFPEAFYQATVDGVRYGIPRLSGGNGSDTVMYVRQDWLDEFNLEAPKTIEELEEVMEIFVHEDPDGNGADDTIGITLSAGDVGFGRTNVGDTSFIFGSYGNFMPGLWSEAEDGSIQYGSIQPNMKDALAKLNEWFEKGYLSKEIAIEPEDQAQQSFIAGKSGIIIAPPWAFDYPIGDLFSNNPDAVVKPYALPEGIDGEAGRKGERLMTGSFLFSTEFEHMDKYFEYLDAIYGYTFGESDYFENGLFEGYDYVMQDGDPVYDAAGIEEITGEQKVDPGRYFLPTNVPAIPYQMYGILEEFHETERAPESAYEASLAGREPEYVEAAALVNQQNDIRVENLFTGPPTETMIKSWENLERMELEIFANIVYGNESIDAFDDFVERWKSTGGEQVTTEVNEWYNSVQ</sequence>
<evidence type="ECO:0000256" key="1">
    <source>
        <dbReference type="SAM" id="SignalP"/>
    </source>
</evidence>
<dbReference type="PANTHER" id="PTHR43649">
    <property type="entry name" value="ARABINOSE-BINDING PROTEIN-RELATED"/>
    <property type="match status" value="1"/>
</dbReference>
<dbReference type="Gene3D" id="3.40.190.10">
    <property type="entry name" value="Periplasmic binding protein-like II"/>
    <property type="match status" value="2"/>
</dbReference>
<dbReference type="InterPro" id="IPR006059">
    <property type="entry name" value="SBP"/>
</dbReference>
<dbReference type="PROSITE" id="PS51257">
    <property type="entry name" value="PROKAR_LIPOPROTEIN"/>
    <property type="match status" value="1"/>
</dbReference>
<evidence type="ECO:0000313" key="3">
    <source>
        <dbReference type="Proteomes" id="UP000285456"/>
    </source>
</evidence>
<dbReference type="OrthoDB" id="9787283at2"/>
<dbReference type="CDD" id="cd13580">
    <property type="entry name" value="PBP2_AlgQ_like_1"/>
    <property type="match status" value="1"/>
</dbReference>
<reference evidence="2 3" key="1">
    <citation type="journal article" date="2007" name="Int. J. Syst. Evol. Microbiol.">
        <title>Oceanobacillus profundus sp. nov., isolated from a deep-sea sediment core.</title>
        <authorList>
            <person name="Kim Y.G."/>
            <person name="Choi D.H."/>
            <person name="Hyun S."/>
            <person name="Cho B.C."/>
        </authorList>
    </citation>
    <scope>NUCLEOTIDE SEQUENCE [LARGE SCALE GENOMIC DNA]</scope>
    <source>
        <strain evidence="2 3">DSM 18246</strain>
    </source>
</reference>
<dbReference type="InterPro" id="IPR050490">
    <property type="entry name" value="Bact_solute-bd_prot1"/>
</dbReference>
<dbReference type="EMBL" id="QWEH01000021">
    <property type="protein sequence ID" value="RHW29684.1"/>
    <property type="molecule type" value="Genomic_DNA"/>
</dbReference>